<evidence type="ECO:0000256" key="7">
    <source>
        <dbReference type="ARBA" id="ARBA00023125"/>
    </source>
</evidence>
<dbReference type="GO" id="GO:0016787">
    <property type="term" value="F:hydrolase activity"/>
    <property type="evidence" value="ECO:0007669"/>
    <property type="project" value="UniProtKB-KW"/>
</dbReference>
<sequence>MSRTNIEEGEILSAEQEQVLLNDDEEPTKTTVDSTEDRWASMFREFKDDVLERFSRIEAKQERPSKRRRRHKSSSAEESPDDDISDTEKLCGAVDSAETSSEREGDTPNGQMISEPDDNLLSEIAQEFDGGDDTGPNVSEKLADIVNKRWAEKLDDSKFKSKLEKYNRPANCTRLLVPKVNPEIWANLSHNTKSADLRIVNFQKTLTKAGSALTKMTDSLLELRTKLSKSDTEQQKTLGELVSGNADALALLGHLNIDLSLHRRELIKPHLKREYGALCSTRTPITDFIFGDDLQSQLSSITASNKIGQTTSAFGSGATPRRYSDSHNKSFKDKSFLWQRKGRAYRPYQSSQQSKPQRQKQLGHLSVSHIDDSYLQGDDYRDCAKNVLATIKLYDSLGFTVHPSKSSFIPTQKLIILGFLIDSVEMKVYPTAEKIEKIKTACQELLTKSSPKIREVASVLGFLISVFPAALYGPLHFRELDMDKTEALKLNKGNFEKPMCLSDKACSELSWWINSADSLHKPISNTLPEITLFTDASNHGWGAVLNNCPIGGKWTPLEANNHINYLEMLAVFLALTAFHSHLSGKHVCVRIDNMTAVADIGKMGTSHSRKRNALTRNIWDWCVQHNVFLTTAHIAGKDNTIADAESRKSRKDLEWSLNTNIFENGIGQLGVKPTIDLFASRLNYKIKPFISYQPDPEAEIINAFTFNYTGSPENSGGTQYGGNCSPAMANTTLVASSNANDSATALNSTSDKTNSTFTDQPRFATSSTSKINPTDVSPLWRPFENKGLSRQALSLIMSSWRQSTQQQYVPYVRKWEQYCSGREIDNISATVEDGINFLAELYSDGCGYSVLNTARSALSAVVSMPQNNTFGSHPLVCRFMKGVFETKPSLPRYSETWDVNIVINYLASLGPPDGLTMK</sequence>
<dbReference type="InterPro" id="IPR041373">
    <property type="entry name" value="RT_RNaseH"/>
</dbReference>
<dbReference type="EMBL" id="CACRXK020013291">
    <property type="protein sequence ID" value="CAB4024894.1"/>
    <property type="molecule type" value="Genomic_DNA"/>
</dbReference>
<feature type="region of interest" description="Disordered" evidence="8">
    <location>
        <begin position="53"/>
        <end position="116"/>
    </location>
</feature>
<evidence type="ECO:0000256" key="8">
    <source>
        <dbReference type="SAM" id="MobiDB-lite"/>
    </source>
</evidence>
<keyword evidence="6" id="KW-0695">RNA-directed DNA polymerase</keyword>
<evidence type="ECO:0000256" key="4">
    <source>
        <dbReference type="ARBA" id="ARBA00022759"/>
    </source>
</evidence>
<dbReference type="Pfam" id="PF17917">
    <property type="entry name" value="RT_RNaseH"/>
    <property type="match status" value="1"/>
</dbReference>
<dbReference type="Proteomes" id="UP001152795">
    <property type="component" value="Unassembled WGS sequence"/>
</dbReference>
<feature type="domain" description="Reverse transcriptase RNase H-like" evidence="9">
    <location>
        <begin position="530"/>
        <end position="595"/>
    </location>
</feature>
<keyword evidence="2" id="KW-0548">Nucleotidyltransferase</keyword>
<keyword evidence="3" id="KW-0540">Nuclease</keyword>
<dbReference type="GO" id="GO:0003677">
    <property type="term" value="F:DNA binding"/>
    <property type="evidence" value="ECO:0007669"/>
    <property type="project" value="UniProtKB-KW"/>
</dbReference>
<keyword evidence="1" id="KW-0808">Transferase</keyword>
<dbReference type="GO" id="GO:0003964">
    <property type="term" value="F:RNA-directed DNA polymerase activity"/>
    <property type="evidence" value="ECO:0007669"/>
    <property type="project" value="UniProtKB-KW"/>
</dbReference>
<feature type="compositionally biased region" description="Basic and acidic residues" evidence="8">
    <location>
        <begin position="53"/>
        <end position="64"/>
    </location>
</feature>
<dbReference type="SUPFAM" id="SSF47823">
    <property type="entry name" value="lambda integrase-like, N-terminal domain"/>
    <property type="match status" value="1"/>
</dbReference>
<gene>
    <name evidence="10" type="ORF">PACLA_8A033061</name>
</gene>
<keyword evidence="4" id="KW-0255">Endonuclease</keyword>
<organism evidence="10 11">
    <name type="scientific">Paramuricea clavata</name>
    <name type="common">Red gorgonian</name>
    <name type="synonym">Violescent sea-whip</name>
    <dbReference type="NCBI Taxonomy" id="317549"/>
    <lineage>
        <taxon>Eukaryota</taxon>
        <taxon>Metazoa</taxon>
        <taxon>Cnidaria</taxon>
        <taxon>Anthozoa</taxon>
        <taxon>Octocorallia</taxon>
        <taxon>Malacalcyonacea</taxon>
        <taxon>Plexauridae</taxon>
        <taxon>Paramuricea</taxon>
    </lineage>
</organism>
<dbReference type="InterPro" id="IPR043502">
    <property type="entry name" value="DNA/RNA_pol_sf"/>
</dbReference>
<keyword evidence="7" id="KW-0238">DNA-binding</keyword>
<dbReference type="Gene3D" id="1.10.150.130">
    <property type="match status" value="1"/>
</dbReference>
<keyword evidence="11" id="KW-1185">Reference proteome</keyword>
<dbReference type="PANTHER" id="PTHR34239">
    <property type="entry name" value="APPLE DOMAIN-CONTAINING PROTEIN"/>
    <property type="match status" value="1"/>
</dbReference>
<evidence type="ECO:0000256" key="1">
    <source>
        <dbReference type="ARBA" id="ARBA00022679"/>
    </source>
</evidence>
<reference evidence="10" key="1">
    <citation type="submission" date="2020-04" db="EMBL/GenBank/DDBJ databases">
        <authorList>
            <person name="Alioto T."/>
            <person name="Alioto T."/>
            <person name="Gomez Garrido J."/>
        </authorList>
    </citation>
    <scope>NUCLEOTIDE SEQUENCE</scope>
    <source>
        <strain evidence="10">A484AB</strain>
    </source>
</reference>
<dbReference type="AlphaFoldDB" id="A0A7D9J9E9"/>
<evidence type="ECO:0000256" key="5">
    <source>
        <dbReference type="ARBA" id="ARBA00022801"/>
    </source>
</evidence>
<feature type="non-terminal residue" evidence="10">
    <location>
        <position position="918"/>
    </location>
</feature>
<protein>
    <submittedName>
        <fullName evidence="10">Enzymatic poly</fullName>
    </submittedName>
</protein>
<keyword evidence="5" id="KW-0378">Hydrolase</keyword>
<proteinExistence type="predicted"/>
<evidence type="ECO:0000256" key="2">
    <source>
        <dbReference type="ARBA" id="ARBA00022695"/>
    </source>
</evidence>
<dbReference type="CDD" id="cd09275">
    <property type="entry name" value="RNase_HI_RT_DIRS1"/>
    <property type="match status" value="1"/>
</dbReference>
<dbReference type="OrthoDB" id="7986950at2759"/>
<accession>A0A7D9J9E9</accession>
<evidence type="ECO:0000256" key="3">
    <source>
        <dbReference type="ARBA" id="ARBA00022722"/>
    </source>
</evidence>
<evidence type="ECO:0000313" key="11">
    <source>
        <dbReference type="Proteomes" id="UP001152795"/>
    </source>
</evidence>
<feature type="region of interest" description="Disordered" evidence="8">
    <location>
        <begin position="1"/>
        <end position="37"/>
    </location>
</feature>
<name>A0A7D9J9E9_PARCT</name>
<evidence type="ECO:0000259" key="9">
    <source>
        <dbReference type="Pfam" id="PF17917"/>
    </source>
</evidence>
<feature type="region of interest" description="Disordered" evidence="8">
    <location>
        <begin position="742"/>
        <end position="770"/>
    </location>
</feature>
<dbReference type="SUPFAM" id="SSF56672">
    <property type="entry name" value="DNA/RNA polymerases"/>
    <property type="match status" value="1"/>
</dbReference>
<dbReference type="InterPro" id="IPR010998">
    <property type="entry name" value="Integrase_recombinase_N"/>
</dbReference>
<dbReference type="GO" id="GO:0004519">
    <property type="term" value="F:endonuclease activity"/>
    <property type="evidence" value="ECO:0007669"/>
    <property type="project" value="UniProtKB-KW"/>
</dbReference>
<comment type="caution">
    <text evidence="10">The sequence shown here is derived from an EMBL/GenBank/DDBJ whole genome shotgun (WGS) entry which is preliminary data.</text>
</comment>
<dbReference type="PANTHER" id="PTHR34239:SF2">
    <property type="entry name" value="TRANSPOSABLE ELEMENT P TRANSPOSASE_THAP9 CONSERVED DOMAIN-CONTAINING PROTEIN"/>
    <property type="match status" value="1"/>
</dbReference>
<evidence type="ECO:0000256" key="6">
    <source>
        <dbReference type="ARBA" id="ARBA00022918"/>
    </source>
</evidence>
<evidence type="ECO:0000313" key="10">
    <source>
        <dbReference type="EMBL" id="CAB4024894.1"/>
    </source>
</evidence>